<dbReference type="InterPro" id="IPR018688">
    <property type="entry name" value="PpoB2-like"/>
</dbReference>
<organism evidence="2 3">
    <name type="scientific">Pseudaquabacterium terrae</name>
    <dbReference type="NCBI Taxonomy" id="2732868"/>
    <lineage>
        <taxon>Bacteria</taxon>
        <taxon>Pseudomonadati</taxon>
        <taxon>Pseudomonadota</taxon>
        <taxon>Betaproteobacteria</taxon>
        <taxon>Burkholderiales</taxon>
        <taxon>Sphaerotilaceae</taxon>
        <taxon>Pseudaquabacterium</taxon>
    </lineage>
</organism>
<dbReference type="EMBL" id="JABRWJ010000001">
    <property type="protein sequence ID" value="NRF66087.1"/>
    <property type="molecule type" value="Genomic_DNA"/>
</dbReference>
<keyword evidence="1" id="KW-0472">Membrane</keyword>
<keyword evidence="3" id="KW-1185">Reference proteome</keyword>
<evidence type="ECO:0000313" key="2">
    <source>
        <dbReference type="EMBL" id="NRF66087.1"/>
    </source>
</evidence>
<gene>
    <name evidence="2" type="ORF">HLB44_03690</name>
</gene>
<feature type="transmembrane region" description="Helical" evidence="1">
    <location>
        <begin position="183"/>
        <end position="214"/>
    </location>
</feature>
<evidence type="ECO:0000313" key="3">
    <source>
        <dbReference type="Proteomes" id="UP000737171"/>
    </source>
</evidence>
<accession>A0ABX2ECG8</accession>
<name>A0ABX2ECG8_9BURK</name>
<protein>
    <submittedName>
        <fullName evidence="2">DUF2182 domain-containing protein</fullName>
    </submittedName>
</protein>
<feature type="transmembrane region" description="Helical" evidence="1">
    <location>
        <begin position="123"/>
        <end position="143"/>
    </location>
</feature>
<comment type="caution">
    <text evidence="2">The sequence shown here is derived from an EMBL/GenBank/DDBJ whole genome shotgun (WGS) entry which is preliminary data.</text>
</comment>
<proteinExistence type="predicted"/>
<evidence type="ECO:0000256" key="1">
    <source>
        <dbReference type="SAM" id="Phobius"/>
    </source>
</evidence>
<dbReference type="Pfam" id="PF09948">
    <property type="entry name" value="PpoB2"/>
    <property type="match status" value="1"/>
</dbReference>
<keyword evidence="1" id="KW-1133">Transmembrane helix</keyword>
<dbReference type="Proteomes" id="UP000737171">
    <property type="component" value="Unassembled WGS sequence"/>
</dbReference>
<keyword evidence="1" id="KW-0812">Transmembrane</keyword>
<feature type="transmembrane region" description="Helical" evidence="1">
    <location>
        <begin position="226"/>
        <end position="245"/>
    </location>
</feature>
<feature type="transmembrane region" description="Helical" evidence="1">
    <location>
        <begin position="42"/>
        <end position="66"/>
    </location>
</feature>
<dbReference type="RefSeq" id="WP_173121320.1">
    <property type="nucleotide sequence ID" value="NZ_JABRWJ010000001.1"/>
</dbReference>
<feature type="transmembrane region" description="Helical" evidence="1">
    <location>
        <begin position="87"/>
        <end position="117"/>
    </location>
</feature>
<reference evidence="2 3" key="1">
    <citation type="submission" date="2020-05" db="EMBL/GenBank/DDBJ databases">
        <title>Aquincola sp. isolate from soil.</title>
        <authorList>
            <person name="Han J."/>
            <person name="Kim D.-U."/>
        </authorList>
    </citation>
    <scope>NUCLEOTIDE SEQUENCE [LARGE SCALE GENOMIC DNA]</scope>
    <source>
        <strain evidence="2 3">S2</strain>
    </source>
</reference>
<sequence>MVLLAWGLLWAWAGSPWGRYLDHGDWTLSGPAAQLCRSIPGGVWLVPAALTAAAWVLMVAAMMLPSSYPLFSAFERVASARADRSRLLWLLGLGYTAAWGAFGVLAHGLHALVLAAVAALPWLAWHASLIGAATVVLAGAFQFSRLKHRCLDKCRTPMSFVIEHWRGRAHGAQAFLLGWNHGLFCVGCCWALMLLMFVVGTGSLGWMLLLAVLMAVEKNFAWGRHLSAPLGVALLAWGAWIAFFAR</sequence>